<dbReference type="Proteomes" id="UP000006729">
    <property type="component" value="Chromosome 9"/>
</dbReference>
<dbReference type="EMBL" id="CM009298">
    <property type="protein sequence ID" value="KAI9388206.1"/>
    <property type="molecule type" value="Genomic_DNA"/>
</dbReference>
<gene>
    <name evidence="1" type="ORF">POPTR_009G026850v4</name>
</gene>
<sequence>MLTKCSVIKSLKLASSPLQRQADPSDDMQPCELKGKELAFAAINALNMLATWHL</sequence>
<organism evidence="1 2">
    <name type="scientific">Populus trichocarpa</name>
    <name type="common">Western balsam poplar</name>
    <name type="synonym">Populus balsamifera subsp. trichocarpa</name>
    <dbReference type="NCBI Taxonomy" id="3694"/>
    <lineage>
        <taxon>Eukaryota</taxon>
        <taxon>Viridiplantae</taxon>
        <taxon>Streptophyta</taxon>
        <taxon>Embryophyta</taxon>
        <taxon>Tracheophyta</taxon>
        <taxon>Spermatophyta</taxon>
        <taxon>Magnoliopsida</taxon>
        <taxon>eudicotyledons</taxon>
        <taxon>Gunneridae</taxon>
        <taxon>Pentapetalae</taxon>
        <taxon>rosids</taxon>
        <taxon>fabids</taxon>
        <taxon>Malpighiales</taxon>
        <taxon>Salicaceae</taxon>
        <taxon>Saliceae</taxon>
        <taxon>Populus</taxon>
    </lineage>
</organism>
<evidence type="ECO:0000313" key="1">
    <source>
        <dbReference type="EMBL" id="KAI9388206.1"/>
    </source>
</evidence>
<proteinExistence type="predicted"/>
<name>A0ACC0SG40_POPTR</name>
<keyword evidence="2" id="KW-1185">Reference proteome</keyword>
<comment type="caution">
    <text evidence="1">The sequence shown here is derived from an EMBL/GenBank/DDBJ whole genome shotgun (WGS) entry which is preliminary data.</text>
</comment>
<accession>A0ACC0SG40</accession>
<evidence type="ECO:0000313" key="2">
    <source>
        <dbReference type="Proteomes" id="UP000006729"/>
    </source>
</evidence>
<protein>
    <submittedName>
        <fullName evidence="1">Uncharacterized protein</fullName>
    </submittedName>
</protein>
<reference evidence="1 2" key="1">
    <citation type="journal article" date="2006" name="Science">
        <title>The genome of black cottonwood, Populus trichocarpa (Torr. &amp; Gray).</title>
        <authorList>
            <person name="Tuskan G.A."/>
            <person name="Difazio S."/>
            <person name="Jansson S."/>
            <person name="Bohlmann J."/>
            <person name="Grigoriev I."/>
            <person name="Hellsten U."/>
            <person name="Putnam N."/>
            <person name="Ralph S."/>
            <person name="Rombauts S."/>
            <person name="Salamov A."/>
            <person name="Schein J."/>
            <person name="Sterck L."/>
            <person name="Aerts A."/>
            <person name="Bhalerao R.R."/>
            <person name="Bhalerao R.P."/>
            <person name="Blaudez D."/>
            <person name="Boerjan W."/>
            <person name="Brun A."/>
            <person name="Brunner A."/>
            <person name="Busov V."/>
            <person name="Campbell M."/>
            <person name="Carlson J."/>
            <person name="Chalot M."/>
            <person name="Chapman J."/>
            <person name="Chen G.L."/>
            <person name="Cooper D."/>
            <person name="Coutinho P.M."/>
            <person name="Couturier J."/>
            <person name="Covert S."/>
            <person name="Cronk Q."/>
            <person name="Cunningham R."/>
            <person name="Davis J."/>
            <person name="Degroeve S."/>
            <person name="Dejardin A."/>
            <person name="Depamphilis C."/>
            <person name="Detter J."/>
            <person name="Dirks B."/>
            <person name="Dubchak I."/>
            <person name="Duplessis S."/>
            <person name="Ehlting J."/>
            <person name="Ellis B."/>
            <person name="Gendler K."/>
            <person name="Goodstein D."/>
            <person name="Gribskov M."/>
            <person name="Grimwood J."/>
            <person name="Groover A."/>
            <person name="Gunter L."/>
            <person name="Hamberger B."/>
            <person name="Heinze B."/>
            <person name="Helariutta Y."/>
            <person name="Henrissat B."/>
            <person name="Holligan D."/>
            <person name="Holt R."/>
            <person name="Huang W."/>
            <person name="Islam-Faridi N."/>
            <person name="Jones S."/>
            <person name="Jones-Rhoades M."/>
            <person name="Jorgensen R."/>
            <person name="Joshi C."/>
            <person name="Kangasjarvi J."/>
            <person name="Karlsson J."/>
            <person name="Kelleher C."/>
            <person name="Kirkpatrick R."/>
            <person name="Kirst M."/>
            <person name="Kohler A."/>
            <person name="Kalluri U."/>
            <person name="Larimer F."/>
            <person name="Leebens-Mack J."/>
            <person name="Leple J.C."/>
            <person name="Locascio P."/>
            <person name="Lou Y."/>
            <person name="Lucas S."/>
            <person name="Martin F."/>
            <person name="Montanini B."/>
            <person name="Napoli C."/>
            <person name="Nelson D.R."/>
            <person name="Nelson C."/>
            <person name="Nieminen K."/>
            <person name="Nilsson O."/>
            <person name="Pereda V."/>
            <person name="Peter G."/>
            <person name="Philippe R."/>
            <person name="Pilate G."/>
            <person name="Poliakov A."/>
            <person name="Razumovskaya J."/>
            <person name="Richardson P."/>
            <person name="Rinaldi C."/>
            <person name="Ritland K."/>
            <person name="Rouze P."/>
            <person name="Ryaboy D."/>
            <person name="Schmutz J."/>
            <person name="Schrader J."/>
            <person name="Segerman B."/>
            <person name="Shin H."/>
            <person name="Siddiqui A."/>
            <person name="Sterky F."/>
            <person name="Terry A."/>
            <person name="Tsai C.J."/>
            <person name="Uberbacher E."/>
            <person name="Unneberg P."/>
            <person name="Vahala J."/>
            <person name="Wall K."/>
            <person name="Wessler S."/>
            <person name="Yang G."/>
            <person name="Yin T."/>
            <person name="Douglas C."/>
            <person name="Marra M."/>
            <person name="Sandberg G."/>
            <person name="Van de Peer Y."/>
            <person name="Rokhsar D."/>
        </authorList>
    </citation>
    <scope>NUCLEOTIDE SEQUENCE [LARGE SCALE GENOMIC DNA]</scope>
    <source>
        <strain evidence="2">cv. Nisqually</strain>
    </source>
</reference>